<gene>
    <name evidence="1" type="ORF">SAMN05421593_3022</name>
</gene>
<dbReference type="InterPro" id="IPR010133">
    <property type="entry name" value="Bacteriocin_signal_seq"/>
</dbReference>
<dbReference type="RefSeq" id="WP_139265744.1">
    <property type="nucleotide sequence ID" value="NZ_FNWQ01000003.1"/>
</dbReference>
<dbReference type="NCBIfam" id="TIGR01847">
    <property type="entry name" value="bacteriocin_sig"/>
    <property type="match status" value="1"/>
</dbReference>
<organism evidence="1 2">
    <name type="scientific">Chryseobacterium culicis</name>
    <dbReference type="NCBI Taxonomy" id="680127"/>
    <lineage>
        <taxon>Bacteria</taxon>
        <taxon>Pseudomonadati</taxon>
        <taxon>Bacteroidota</taxon>
        <taxon>Flavobacteriia</taxon>
        <taxon>Flavobacteriales</taxon>
        <taxon>Weeksellaceae</taxon>
        <taxon>Chryseobacterium group</taxon>
        <taxon>Chryseobacterium</taxon>
    </lineage>
</organism>
<dbReference type="STRING" id="680127.SAMN05421593_3022"/>
<accession>A0A1H6HN89</accession>
<evidence type="ECO:0000313" key="2">
    <source>
        <dbReference type="Proteomes" id="UP000198561"/>
    </source>
</evidence>
<evidence type="ECO:0000313" key="1">
    <source>
        <dbReference type="EMBL" id="SEH35443.1"/>
    </source>
</evidence>
<dbReference type="OrthoDB" id="1272250at2"/>
<reference evidence="1 2" key="1">
    <citation type="submission" date="2016-10" db="EMBL/GenBank/DDBJ databases">
        <authorList>
            <person name="de Groot N.N."/>
        </authorList>
    </citation>
    <scope>NUCLEOTIDE SEQUENCE [LARGE SCALE GENOMIC DNA]</scope>
    <source>
        <strain evidence="1 2">DSM 23031</strain>
    </source>
</reference>
<sequence length="51" mass="5566">MQNSDIKKRKLTKNELKEINGGAACAEGLCKLRGVSHFLIIGPRGKDGYCC</sequence>
<proteinExistence type="predicted"/>
<dbReference type="Proteomes" id="UP000198561">
    <property type="component" value="Unassembled WGS sequence"/>
</dbReference>
<dbReference type="AlphaFoldDB" id="A0A1H6HN89"/>
<protein>
    <submittedName>
        <fullName evidence="1">Bacteriocin-type signal sequence-containing protein</fullName>
    </submittedName>
</protein>
<name>A0A1H6HN89_CHRCI</name>
<dbReference type="EMBL" id="FNWQ01000003">
    <property type="protein sequence ID" value="SEH35443.1"/>
    <property type="molecule type" value="Genomic_DNA"/>
</dbReference>